<comment type="caution">
    <text evidence="1">The sequence shown here is derived from an EMBL/GenBank/DDBJ whole genome shotgun (WGS) entry which is preliminary data.</text>
</comment>
<dbReference type="AlphaFoldDB" id="R9B1K6"/>
<dbReference type="Proteomes" id="UP000016201">
    <property type="component" value="Unassembled WGS sequence"/>
</dbReference>
<gene>
    <name evidence="1" type="ORF">I593_01669</name>
</gene>
<protein>
    <submittedName>
        <fullName evidence="1">Uncharacterized protein</fullName>
    </submittedName>
</protein>
<name>R9B1K6_9GAMM</name>
<proteinExistence type="predicted"/>
<reference evidence="1 2" key="1">
    <citation type="submission" date="2013-03" db="EMBL/GenBank/DDBJ databases">
        <title>The Genome Sequence of Acinetobacter tandoii CIP 107469.</title>
        <authorList>
            <consortium name="The Broad Institute Genome Sequencing Platform"/>
            <consortium name="The Broad Institute Genome Sequencing Center for Infectious Disease"/>
            <person name="Cerqueira G."/>
            <person name="Feldgarden M."/>
            <person name="Courvalin P."/>
            <person name="Perichon B."/>
            <person name="Grillot-Courvalin C."/>
            <person name="Clermont D."/>
            <person name="Rocha E."/>
            <person name="Yoon E.-J."/>
            <person name="Nemec A."/>
            <person name="Walker B."/>
            <person name="Young S.K."/>
            <person name="Zeng Q."/>
            <person name="Gargeya S."/>
            <person name="Fitzgerald M."/>
            <person name="Haas B."/>
            <person name="Abouelleil A."/>
            <person name="Alvarado L."/>
            <person name="Arachchi H.M."/>
            <person name="Berlin A.M."/>
            <person name="Chapman S.B."/>
            <person name="Dewar J."/>
            <person name="Goldberg J."/>
            <person name="Griggs A."/>
            <person name="Gujja S."/>
            <person name="Hansen M."/>
            <person name="Howarth C."/>
            <person name="Imamovic A."/>
            <person name="Larimer J."/>
            <person name="McCowan C."/>
            <person name="Murphy C."/>
            <person name="Neiman D."/>
            <person name="Pearson M."/>
            <person name="Priest M."/>
            <person name="Roberts A."/>
            <person name="Saif S."/>
            <person name="Shea T."/>
            <person name="Sisk P."/>
            <person name="Sykes S."/>
            <person name="Wortman J."/>
            <person name="Nusbaum C."/>
            <person name="Birren B."/>
        </authorList>
    </citation>
    <scope>NUCLEOTIDE SEQUENCE [LARGE SCALE GENOMIC DNA]</scope>
    <source>
        <strain evidence="1 2">CIP 107469</strain>
    </source>
</reference>
<evidence type="ECO:0000313" key="2">
    <source>
        <dbReference type="Proteomes" id="UP000016201"/>
    </source>
</evidence>
<dbReference type="EMBL" id="AQFM01000036">
    <property type="protein sequence ID" value="EOR08313.1"/>
    <property type="molecule type" value="Genomic_DNA"/>
</dbReference>
<keyword evidence="2" id="KW-1185">Reference proteome</keyword>
<evidence type="ECO:0000313" key="1">
    <source>
        <dbReference type="EMBL" id="EOR08313.1"/>
    </source>
</evidence>
<organism evidence="1 2">
    <name type="scientific">Acinetobacter tandoii DSM 14970 = CIP 107469</name>
    <dbReference type="NCBI Taxonomy" id="1120927"/>
    <lineage>
        <taxon>Bacteria</taxon>
        <taxon>Pseudomonadati</taxon>
        <taxon>Pseudomonadota</taxon>
        <taxon>Gammaproteobacteria</taxon>
        <taxon>Moraxellales</taxon>
        <taxon>Moraxellaceae</taxon>
        <taxon>Acinetobacter</taxon>
    </lineage>
</organism>
<sequence>MKSTGNKKAHQILADRGLIDVNNYEVSQQ</sequence>
<accession>R9B1K6</accession>